<dbReference type="EMBL" id="AEIU01000014">
    <property type="protein sequence ID" value="EFP98260.1"/>
    <property type="molecule type" value="Genomic_DNA"/>
</dbReference>
<dbReference type="STRING" id="796620.VIBC2010_09267"/>
<protein>
    <submittedName>
        <fullName evidence="1">Uncharacterized protein</fullName>
    </submittedName>
</protein>
<dbReference type="OrthoDB" id="5870947at2"/>
<accession>E3BF84</accession>
<comment type="caution">
    <text evidence="1">The sequence shown here is derived from an EMBL/GenBank/DDBJ whole genome shotgun (WGS) entry which is preliminary data.</text>
</comment>
<dbReference type="RefSeq" id="WP_009599546.1">
    <property type="nucleotide sequence ID" value="NZ_AEIU01000014.1"/>
</dbReference>
<reference evidence="1 2" key="1">
    <citation type="journal article" date="2012" name="Int. J. Syst. Evol. Microbiol.">
        <title>Vibrio caribbeanicus sp. nov., isolated from the marine sponge Scleritoderma cyanea.</title>
        <authorList>
            <person name="Hoffmann M."/>
            <person name="Monday S.R."/>
            <person name="Allard M.W."/>
            <person name="Strain E.A."/>
            <person name="Whittaker P."/>
            <person name="Naum M."/>
            <person name="McCarthy P.J."/>
            <person name="Lopez J.V."/>
            <person name="Fischer M."/>
            <person name="Brown E.W."/>
        </authorList>
    </citation>
    <scope>NUCLEOTIDE SEQUENCE [LARGE SCALE GENOMIC DNA]</scope>
    <source>
        <strain evidence="1 2">ATCC BAA-2122</strain>
    </source>
</reference>
<evidence type="ECO:0000313" key="2">
    <source>
        <dbReference type="Proteomes" id="UP000002943"/>
    </source>
</evidence>
<dbReference type="Proteomes" id="UP000002943">
    <property type="component" value="Unassembled WGS sequence"/>
</dbReference>
<dbReference type="AlphaFoldDB" id="E3BF84"/>
<keyword evidence="2" id="KW-1185">Reference proteome</keyword>
<name>E3BF84_9VIBR</name>
<gene>
    <name evidence="1" type="ORF">VIBC2010_09267</name>
</gene>
<evidence type="ECO:0000313" key="1">
    <source>
        <dbReference type="EMBL" id="EFP98260.1"/>
    </source>
</evidence>
<dbReference type="eggNOG" id="ENOG5031THH">
    <property type="taxonomic scope" value="Bacteria"/>
</dbReference>
<proteinExistence type="predicted"/>
<sequence>MTSNLAFSSEPIHIARFGHILELHPEMSKVRIDFEGNNAGEPVWASLGRLFSQSHIQLAIDNELACKVEFYAGDASLPIVTDIFFSVLEENSLVIRAKNVLLNGSEKVTLQSESASTEYCGRTGKVTTKAKFITSNAEKTHKIQAQKIDLN</sequence>
<organism evidence="1 2">
    <name type="scientific">Vibrio caribbeanicus ATCC BAA-2122</name>
    <dbReference type="NCBI Taxonomy" id="796620"/>
    <lineage>
        <taxon>Bacteria</taxon>
        <taxon>Pseudomonadati</taxon>
        <taxon>Pseudomonadota</taxon>
        <taxon>Gammaproteobacteria</taxon>
        <taxon>Vibrionales</taxon>
        <taxon>Vibrionaceae</taxon>
        <taxon>Vibrio</taxon>
    </lineage>
</organism>